<feature type="compositionally biased region" description="Basic residues" evidence="1">
    <location>
        <begin position="1"/>
        <end position="20"/>
    </location>
</feature>
<dbReference type="RefSeq" id="XP_009530170.1">
    <property type="nucleotide sequence ID" value="XM_009531875.1"/>
</dbReference>
<feature type="region of interest" description="Disordered" evidence="1">
    <location>
        <begin position="1"/>
        <end position="25"/>
    </location>
</feature>
<accession>G4ZKQ1</accession>
<sequence length="234" mass="26879">MIRTLAGKRARVKERRRRRRSDKERSAKEGERALCSWHGSWDDLAGAWVLLVWEWEANEFWHVCYTTVDVVQKKDAPLIVFAGVPNADVHQELLNHPLHRNRVVLTVQRKAYCDERMMLDWIDEVWGPEASNQRLLLLDSLKTYKMASARAKLEEDYCSEVEFVLPGITGLAQPMDVSIVLLAWESIEEKRIARGFVNAGFVPIGPREADGTFRVPEPTSESVSVEEEEESETE</sequence>
<dbReference type="Pfam" id="PF03184">
    <property type="entry name" value="DDE_1"/>
    <property type="match status" value="1"/>
</dbReference>
<dbReference type="InterPro" id="IPR004875">
    <property type="entry name" value="DDE_SF_endonuclease_dom"/>
</dbReference>
<dbReference type="GO" id="GO:0003676">
    <property type="term" value="F:nucleic acid binding"/>
    <property type="evidence" value="ECO:0007669"/>
    <property type="project" value="InterPro"/>
</dbReference>
<feature type="region of interest" description="Disordered" evidence="1">
    <location>
        <begin position="210"/>
        <end position="234"/>
    </location>
</feature>
<gene>
    <name evidence="3" type="ORF">PHYSODRAFT_334608</name>
</gene>
<protein>
    <recommendedName>
        <fullName evidence="2">DDE-1 domain-containing protein</fullName>
    </recommendedName>
</protein>
<feature type="domain" description="DDE-1" evidence="2">
    <location>
        <begin position="102"/>
        <end position="180"/>
    </location>
</feature>
<proteinExistence type="predicted"/>
<evidence type="ECO:0000313" key="4">
    <source>
        <dbReference type="Proteomes" id="UP000002640"/>
    </source>
</evidence>
<evidence type="ECO:0000256" key="1">
    <source>
        <dbReference type="SAM" id="MobiDB-lite"/>
    </source>
</evidence>
<keyword evidence="4" id="KW-1185">Reference proteome</keyword>
<dbReference type="GeneID" id="20646844"/>
<name>G4ZKQ1_PHYSP</name>
<dbReference type="Proteomes" id="UP000002640">
    <property type="component" value="Unassembled WGS sequence"/>
</dbReference>
<dbReference type="AlphaFoldDB" id="G4ZKQ1"/>
<evidence type="ECO:0000313" key="3">
    <source>
        <dbReference type="EMBL" id="EGZ16421.1"/>
    </source>
</evidence>
<feature type="compositionally biased region" description="Acidic residues" evidence="1">
    <location>
        <begin position="224"/>
        <end position="234"/>
    </location>
</feature>
<dbReference type="InParanoid" id="G4ZKQ1"/>
<dbReference type="KEGG" id="psoj:PHYSODRAFT_334608"/>
<organism evidence="3 4">
    <name type="scientific">Phytophthora sojae (strain P6497)</name>
    <name type="common">Soybean stem and root rot agent</name>
    <name type="synonym">Phytophthora megasperma f. sp. glycines</name>
    <dbReference type="NCBI Taxonomy" id="1094619"/>
    <lineage>
        <taxon>Eukaryota</taxon>
        <taxon>Sar</taxon>
        <taxon>Stramenopiles</taxon>
        <taxon>Oomycota</taxon>
        <taxon>Peronosporomycetes</taxon>
        <taxon>Peronosporales</taxon>
        <taxon>Peronosporaceae</taxon>
        <taxon>Phytophthora</taxon>
    </lineage>
</organism>
<evidence type="ECO:0000259" key="2">
    <source>
        <dbReference type="Pfam" id="PF03184"/>
    </source>
</evidence>
<reference evidence="3 4" key="1">
    <citation type="journal article" date="2006" name="Science">
        <title>Phytophthora genome sequences uncover evolutionary origins and mechanisms of pathogenesis.</title>
        <authorList>
            <person name="Tyler B.M."/>
            <person name="Tripathy S."/>
            <person name="Zhang X."/>
            <person name="Dehal P."/>
            <person name="Jiang R.H."/>
            <person name="Aerts A."/>
            <person name="Arredondo F.D."/>
            <person name="Baxter L."/>
            <person name="Bensasson D."/>
            <person name="Beynon J.L."/>
            <person name="Chapman J."/>
            <person name="Damasceno C.M."/>
            <person name="Dorrance A.E."/>
            <person name="Dou D."/>
            <person name="Dickerman A.W."/>
            <person name="Dubchak I.L."/>
            <person name="Garbelotto M."/>
            <person name="Gijzen M."/>
            <person name="Gordon S.G."/>
            <person name="Govers F."/>
            <person name="Grunwald N.J."/>
            <person name="Huang W."/>
            <person name="Ivors K.L."/>
            <person name="Jones R.W."/>
            <person name="Kamoun S."/>
            <person name="Krampis K."/>
            <person name="Lamour K.H."/>
            <person name="Lee M.K."/>
            <person name="McDonald W.H."/>
            <person name="Medina M."/>
            <person name="Meijer H.J."/>
            <person name="Nordberg E.K."/>
            <person name="Maclean D.J."/>
            <person name="Ospina-Giraldo M.D."/>
            <person name="Morris P.F."/>
            <person name="Phuntumart V."/>
            <person name="Putnam N.H."/>
            <person name="Rash S."/>
            <person name="Rose J.K."/>
            <person name="Sakihama Y."/>
            <person name="Salamov A.A."/>
            <person name="Savidor A."/>
            <person name="Scheuring C.F."/>
            <person name="Smith B.M."/>
            <person name="Sobral B.W."/>
            <person name="Terry A."/>
            <person name="Torto-Alalibo T.A."/>
            <person name="Win J."/>
            <person name="Xu Z."/>
            <person name="Zhang H."/>
            <person name="Grigoriev I.V."/>
            <person name="Rokhsar D.S."/>
            <person name="Boore J.L."/>
        </authorList>
    </citation>
    <scope>NUCLEOTIDE SEQUENCE [LARGE SCALE GENOMIC DNA]</scope>
    <source>
        <strain evidence="3 4">P6497</strain>
    </source>
</reference>
<dbReference type="EMBL" id="JH159155">
    <property type="protein sequence ID" value="EGZ16421.1"/>
    <property type="molecule type" value="Genomic_DNA"/>
</dbReference>